<evidence type="ECO:0000259" key="4">
    <source>
        <dbReference type="Pfam" id="PF02252"/>
    </source>
</evidence>
<reference evidence="5 6" key="1">
    <citation type="journal article" date="2023" name="Commun. Biol.">
        <title>Genome analysis of Parmales, the sister group of diatoms, reveals the evolutionary specialization of diatoms from phago-mixotrophs to photoautotrophs.</title>
        <authorList>
            <person name="Ban H."/>
            <person name="Sato S."/>
            <person name="Yoshikawa S."/>
            <person name="Yamada K."/>
            <person name="Nakamura Y."/>
            <person name="Ichinomiya M."/>
            <person name="Sato N."/>
            <person name="Blanc-Mathieu R."/>
            <person name="Endo H."/>
            <person name="Kuwata A."/>
            <person name="Ogata H."/>
        </authorList>
    </citation>
    <scope>NUCLEOTIDE SEQUENCE [LARGE SCALE GENOMIC DNA]</scope>
</reference>
<dbReference type="InterPro" id="IPR009077">
    <property type="entry name" value="Proteasome_activ_PA28"/>
</dbReference>
<proteinExistence type="inferred from homology"/>
<dbReference type="PANTHER" id="PTHR10660:SF2">
    <property type="entry name" value="LD45860P"/>
    <property type="match status" value="1"/>
</dbReference>
<evidence type="ECO:0000256" key="3">
    <source>
        <dbReference type="SAM" id="MobiDB-lite"/>
    </source>
</evidence>
<feature type="region of interest" description="Disordered" evidence="3">
    <location>
        <begin position="136"/>
        <end position="178"/>
    </location>
</feature>
<dbReference type="PANTHER" id="PTHR10660">
    <property type="entry name" value="PROTEASOME REGULATOR PA28"/>
    <property type="match status" value="1"/>
</dbReference>
<keyword evidence="2" id="KW-0647">Proteasome</keyword>
<feature type="domain" description="Proteasome activator PA28 C-terminal" evidence="4">
    <location>
        <begin position="54"/>
        <end position="136"/>
    </location>
</feature>
<dbReference type="SUPFAM" id="SSF47216">
    <property type="entry name" value="Proteasome activator"/>
    <property type="match status" value="1"/>
</dbReference>
<dbReference type="InterPro" id="IPR036997">
    <property type="entry name" value="PA28_C_sf"/>
</dbReference>
<comment type="caution">
    <text evidence="5">The sequence shown here is derived from an EMBL/GenBank/DDBJ whole genome shotgun (WGS) entry which is preliminary data.</text>
</comment>
<evidence type="ECO:0000313" key="5">
    <source>
        <dbReference type="EMBL" id="GMI36421.1"/>
    </source>
</evidence>
<keyword evidence="6" id="KW-1185">Reference proteome</keyword>
<dbReference type="Gene3D" id="1.20.120.180">
    <property type="entry name" value="Proteasome activator pa28, C-terminal domain"/>
    <property type="match status" value="1"/>
</dbReference>
<dbReference type="EMBL" id="BRYB01004765">
    <property type="protein sequence ID" value="GMI36421.1"/>
    <property type="molecule type" value="Genomic_DNA"/>
</dbReference>
<sequence length="236" mass="25077">MSEQKVESIMASFPADLERMSSSLASLFPHATLSAASAAFAKQLDVSAADNAGNPLVTKALEAVRDEIAGAAENLATVERWIALSTPQMEDGNNFGVSVQMMVAKYLKDERESLVKVMGTFPEYFDKRASAIDKIPTIPSKSSTTSTSSSTTSGGKDGDEKKESSSTSTESKASLKQDADRANHVVAVDVSYYFQLKAALSGLMDSYAIAVDNLTKNYDKLRAPKGAGGGNSMSMF</sequence>
<evidence type="ECO:0000313" key="6">
    <source>
        <dbReference type="Proteomes" id="UP001165060"/>
    </source>
</evidence>
<name>A0ABQ6MYP4_9STRA</name>
<evidence type="ECO:0000256" key="1">
    <source>
        <dbReference type="ARBA" id="ARBA00005883"/>
    </source>
</evidence>
<comment type="similarity">
    <text evidence="1">Belongs to the PA28 family.</text>
</comment>
<dbReference type="InterPro" id="IPR003186">
    <property type="entry name" value="PA28_C"/>
</dbReference>
<dbReference type="InterPro" id="IPR036252">
    <property type="entry name" value="Proteasome_activ_sf"/>
</dbReference>
<evidence type="ECO:0000256" key="2">
    <source>
        <dbReference type="ARBA" id="ARBA00022942"/>
    </source>
</evidence>
<accession>A0ABQ6MYP4</accession>
<dbReference type="Proteomes" id="UP001165060">
    <property type="component" value="Unassembled WGS sequence"/>
</dbReference>
<protein>
    <recommendedName>
        <fullName evidence="4">Proteasome activator PA28 C-terminal domain-containing protein</fullName>
    </recommendedName>
</protein>
<organism evidence="5 6">
    <name type="scientific">Tetraparma gracilis</name>
    <dbReference type="NCBI Taxonomy" id="2962635"/>
    <lineage>
        <taxon>Eukaryota</taxon>
        <taxon>Sar</taxon>
        <taxon>Stramenopiles</taxon>
        <taxon>Ochrophyta</taxon>
        <taxon>Bolidophyceae</taxon>
        <taxon>Parmales</taxon>
        <taxon>Triparmaceae</taxon>
        <taxon>Tetraparma</taxon>
    </lineage>
</organism>
<feature type="compositionally biased region" description="Low complexity" evidence="3">
    <location>
        <begin position="136"/>
        <end position="154"/>
    </location>
</feature>
<dbReference type="Pfam" id="PF02252">
    <property type="entry name" value="PA28_C"/>
    <property type="match status" value="1"/>
</dbReference>
<gene>
    <name evidence="5" type="ORF">TeGR_g8576</name>
</gene>